<dbReference type="Proteomes" id="UP000242519">
    <property type="component" value="Unassembled WGS sequence"/>
</dbReference>
<evidence type="ECO:0000256" key="1">
    <source>
        <dbReference type="SAM" id="MobiDB-lite"/>
    </source>
</evidence>
<feature type="region of interest" description="Disordered" evidence="1">
    <location>
        <begin position="1"/>
        <end position="20"/>
    </location>
</feature>
<dbReference type="AlphaFoldDB" id="A0A218Z6U2"/>
<evidence type="ECO:0000313" key="2">
    <source>
        <dbReference type="EMBL" id="OWP03330.1"/>
    </source>
</evidence>
<dbReference type="EMBL" id="MZNU01000176">
    <property type="protein sequence ID" value="OWP03330.1"/>
    <property type="molecule type" value="Genomic_DNA"/>
</dbReference>
<gene>
    <name evidence="2" type="ORF">B2J93_7348</name>
</gene>
<feature type="compositionally biased region" description="Basic residues" evidence="1">
    <location>
        <begin position="76"/>
        <end position="92"/>
    </location>
</feature>
<reference evidence="2 3" key="1">
    <citation type="submission" date="2017-04" db="EMBL/GenBank/DDBJ databases">
        <title>Draft genome sequence of Marssonina coronaria NL1: causal agent of apple blotch.</title>
        <authorList>
            <person name="Cheng Q."/>
        </authorList>
    </citation>
    <scope>NUCLEOTIDE SEQUENCE [LARGE SCALE GENOMIC DNA]</scope>
    <source>
        <strain evidence="2 3">NL1</strain>
    </source>
</reference>
<accession>A0A218Z6U2</accession>
<sequence>MNPETAKDNSAAATAAAPVSSNVALRVIRSPRKDVLGSASGMPVVLSIISIGRFGRVADHVAEPTGSDTALPRPGNARKRRSKGRTRGRVRKRSDNASMLDAIGGGVVGSDECQDALCSRH</sequence>
<protein>
    <submittedName>
        <fullName evidence="2">NADPH-dependent FMN reductase</fullName>
    </submittedName>
</protein>
<dbReference type="InParanoid" id="A0A218Z6U2"/>
<name>A0A218Z6U2_9HELO</name>
<organism evidence="2 3">
    <name type="scientific">Diplocarpon coronariae</name>
    <dbReference type="NCBI Taxonomy" id="2795749"/>
    <lineage>
        <taxon>Eukaryota</taxon>
        <taxon>Fungi</taxon>
        <taxon>Dikarya</taxon>
        <taxon>Ascomycota</taxon>
        <taxon>Pezizomycotina</taxon>
        <taxon>Leotiomycetes</taxon>
        <taxon>Helotiales</taxon>
        <taxon>Drepanopezizaceae</taxon>
        <taxon>Diplocarpon</taxon>
    </lineage>
</organism>
<evidence type="ECO:0000313" key="3">
    <source>
        <dbReference type="Proteomes" id="UP000242519"/>
    </source>
</evidence>
<feature type="compositionally biased region" description="Low complexity" evidence="1">
    <location>
        <begin position="8"/>
        <end position="20"/>
    </location>
</feature>
<comment type="caution">
    <text evidence="2">The sequence shown here is derived from an EMBL/GenBank/DDBJ whole genome shotgun (WGS) entry which is preliminary data.</text>
</comment>
<feature type="region of interest" description="Disordered" evidence="1">
    <location>
        <begin position="63"/>
        <end position="106"/>
    </location>
</feature>
<proteinExistence type="predicted"/>
<keyword evidence="3" id="KW-1185">Reference proteome</keyword>